<accession>A0AAV3U187</accession>
<evidence type="ECO:0000256" key="1">
    <source>
        <dbReference type="ARBA" id="ARBA00010371"/>
    </source>
</evidence>
<dbReference type="Pfam" id="PF08240">
    <property type="entry name" value="ADH_N"/>
    <property type="match status" value="1"/>
</dbReference>
<keyword evidence="2" id="KW-0521">NADP</keyword>
<evidence type="ECO:0000313" key="5">
    <source>
        <dbReference type="EMBL" id="GAA4940164.1"/>
    </source>
</evidence>
<dbReference type="InterPro" id="IPR014182">
    <property type="entry name" value="ADH_Zn_typ-1"/>
</dbReference>
<dbReference type="InterPro" id="IPR051603">
    <property type="entry name" value="Zinc-ADH_QOR/CCCR"/>
</dbReference>
<evidence type="ECO:0000313" key="6">
    <source>
        <dbReference type="Proteomes" id="UP001409585"/>
    </source>
</evidence>
<keyword evidence="3" id="KW-0862">Zinc</keyword>
<keyword evidence="3" id="KW-0560">Oxidoreductase</keyword>
<dbReference type="GO" id="GO:0016491">
    <property type="term" value="F:oxidoreductase activity"/>
    <property type="evidence" value="ECO:0007669"/>
    <property type="project" value="UniProtKB-KW"/>
</dbReference>
<dbReference type="InterPro" id="IPR020843">
    <property type="entry name" value="ER"/>
</dbReference>
<dbReference type="RefSeq" id="WP_345420452.1">
    <property type="nucleotide sequence ID" value="NZ_AP031496.1"/>
</dbReference>
<dbReference type="InterPro" id="IPR013154">
    <property type="entry name" value="ADH-like_N"/>
</dbReference>
<dbReference type="NCBIfam" id="TIGR02817">
    <property type="entry name" value="adh_fam_1"/>
    <property type="match status" value="1"/>
</dbReference>
<dbReference type="SMART" id="SM00829">
    <property type="entry name" value="PKS_ER"/>
    <property type="match status" value="1"/>
</dbReference>
<comment type="similarity">
    <text evidence="1 3">Belongs to the zinc-containing alcohol dehydrogenase family. Quinone oxidoreductase subfamily.</text>
</comment>
<dbReference type="PANTHER" id="PTHR44154:SF1">
    <property type="entry name" value="QUINONE OXIDOREDUCTASE"/>
    <property type="match status" value="1"/>
</dbReference>
<sequence>MKAVGYQDTSERAVEGCLQDIDIAKPSPGAKDLLVAIQAISVNPIDTKIRRRAAADAGQYKILGWDAVGVVEAVGAEVNRFKPGDRVFYAGDAARPGVNAEYNLVDERIVGKAPLQLSNAEAAAMPLTSVTAWEILFDRLQINVGKSASQQRLLIIGGAGGVGSIMTQLARKLTGIEVIATASRESTQAWVKKMGAHHVIDHSKPLSEELSELGIDGVDYVASLTHTHEHVSEIQKVLKPQGKLALIDDPDVFDIKIFKDKSISIHWELMYTRIKYNTPDMAAQGQILSEVAYLLDEGVLQTTQTEHFGTINAKNLTLAHRAIETNKTLGKIVLEGF</sequence>
<dbReference type="Gene3D" id="3.90.180.10">
    <property type="entry name" value="Medium-chain alcohol dehydrogenases, catalytic domain"/>
    <property type="match status" value="1"/>
</dbReference>
<dbReference type="InterPro" id="IPR013149">
    <property type="entry name" value="ADH-like_C"/>
</dbReference>
<reference evidence="6" key="1">
    <citation type="journal article" date="2019" name="Int. J. Syst. Evol. Microbiol.">
        <title>The Global Catalogue of Microorganisms (GCM) 10K type strain sequencing project: providing services to taxonomists for standard genome sequencing and annotation.</title>
        <authorList>
            <consortium name="The Broad Institute Genomics Platform"/>
            <consortium name="The Broad Institute Genome Sequencing Center for Infectious Disease"/>
            <person name="Wu L."/>
            <person name="Ma J."/>
        </authorList>
    </citation>
    <scope>NUCLEOTIDE SEQUENCE [LARGE SCALE GENOMIC DNA]</scope>
    <source>
        <strain evidence="6">JCM 19134</strain>
    </source>
</reference>
<keyword evidence="3" id="KW-0479">Metal-binding</keyword>
<dbReference type="PANTHER" id="PTHR44154">
    <property type="entry name" value="QUINONE OXIDOREDUCTASE"/>
    <property type="match status" value="1"/>
</dbReference>
<proteinExistence type="inferred from homology"/>
<organism evidence="5 6">
    <name type="scientific">Halioxenophilus aromaticivorans</name>
    <dbReference type="NCBI Taxonomy" id="1306992"/>
    <lineage>
        <taxon>Bacteria</taxon>
        <taxon>Pseudomonadati</taxon>
        <taxon>Pseudomonadota</taxon>
        <taxon>Gammaproteobacteria</taxon>
        <taxon>Alteromonadales</taxon>
        <taxon>Alteromonadaceae</taxon>
        <taxon>Halioxenophilus</taxon>
    </lineage>
</organism>
<keyword evidence="6" id="KW-1185">Reference proteome</keyword>
<dbReference type="AlphaFoldDB" id="A0AAV3U187"/>
<dbReference type="SUPFAM" id="SSF50129">
    <property type="entry name" value="GroES-like"/>
    <property type="match status" value="1"/>
</dbReference>
<dbReference type="GO" id="GO:0008270">
    <property type="term" value="F:zinc ion binding"/>
    <property type="evidence" value="ECO:0007669"/>
    <property type="project" value="InterPro"/>
</dbReference>
<gene>
    <name evidence="5" type="ORF">GCM10025791_18050</name>
</gene>
<dbReference type="Gene3D" id="3.40.50.720">
    <property type="entry name" value="NAD(P)-binding Rossmann-like Domain"/>
    <property type="match status" value="1"/>
</dbReference>
<evidence type="ECO:0000256" key="2">
    <source>
        <dbReference type="ARBA" id="ARBA00022857"/>
    </source>
</evidence>
<dbReference type="SUPFAM" id="SSF51735">
    <property type="entry name" value="NAD(P)-binding Rossmann-fold domains"/>
    <property type="match status" value="1"/>
</dbReference>
<dbReference type="InterPro" id="IPR036291">
    <property type="entry name" value="NAD(P)-bd_dom_sf"/>
</dbReference>
<dbReference type="CDD" id="cd08252">
    <property type="entry name" value="AL_MDR"/>
    <property type="match status" value="1"/>
</dbReference>
<comment type="caution">
    <text evidence="5">The sequence shown here is derived from an EMBL/GenBank/DDBJ whole genome shotgun (WGS) entry which is preliminary data.</text>
</comment>
<name>A0AAV3U187_9ALTE</name>
<dbReference type="InterPro" id="IPR011032">
    <property type="entry name" value="GroES-like_sf"/>
</dbReference>
<dbReference type="Proteomes" id="UP001409585">
    <property type="component" value="Unassembled WGS sequence"/>
</dbReference>
<feature type="domain" description="Enoyl reductase (ER)" evidence="4">
    <location>
        <begin position="16"/>
        <end position="334"/>
    </location>
</feature>
<dbReference type="Pfam" id="PF00107">
    <property type="entry name" value="ADH_zinc_N"/>
    <property type="match status" value="1"/>
</dbReference>
<evidence type="ECO:0000259" key="4">
    <source>
        <dbReference type="SMART" id="SM00829"/>
    </source>
</evidence>
<dbReference type="EMBL" id="BAABLX010000011">
    <property type="protein sequence ID" value="GAA4940164.1"/>
    <property type="molecule type" value="Genomic_DNA"/>
</dbReference>
<evidence type="ECO:0000256" key="3">
    <source>
        <dbReference type="RuleBase" id="RU364000"/>
    </source>
</evidence>
<protein>
    <recommendedName>
        <fullName evidence="3">Zinc-type alcohol dehydrogenase-like protein</fullName>
    </recommendedName>
</protein>